<dbReference type="RefSeq" id="XP_026275513.2">
    <property type="nucleotide sequence ID" value="XM_026419728.2"/>
</dbReference>
<protein>
    <submittedName>
        <fullName evidence="4">Uncharacterized protein LOC113204525</fullName>
    </submittedName>
</protein>
<feature type="compositionally biased region" description="Polar residues" evidence="1">
    <location>
        <begin position="416"/>
        <end position="427"/>
    </location>
</feature>
<gene>
    <name evidence="4" type="primary">LOC113204525</name>
</gene>
<keyword evidence="3" id="KW-1185">Reference proteome</keyword>
<feature type="signal peptide" evidence="2">
    <location>
        <begin position="1"/>
        <end position="22"/>
    </location>
</feature>
<dbReference type="KEGG" id="foc:113204525"/>
<keyword evidence="2" id="KW-0732">Signal</keyword>
<reference evidence="4" key="1">
    <citation type="submission" date="2025-08" db="UniProtKB">
        <authorList>
            <consortium name="RefSeq"/>
        </authorList>
    </citation>
    <scope>IDENTIFICATION</scope>
    <source>
        <tissue evidence="4">Whole organism</tissue>
    </source>
</reference>
<sequence>MNFLKVNIVLSLVLLISGSLMADLGQAGAVEDSTDDDESLQIDFGDLSDDDIAIEDAVRQAHPSFRHAVSIQERAAEFLCYVKEICHTTETAVENVVSGVDSLFRLYNQFLKSKILALSDDDSVTKADIESLFDLMDQQTLFEGVQTLHRRKKYQAAKWKCLVPIKIVLSWKRAILHGKVQEIPEQFGYYVDFLKQLEALLQCDDILDCIDNPKKFSAEKLCCILDGQYYQTHPVKLKHPRSTFLGFIFYTDDVSPGDTLTSYHGHNFRNYLWTLANIPPELRASLRAINIFAIAKSSVAKENNEAFLRNFIYAMNRLSSDEGVTLIIKEKPRVFHGCCICGVGDYPASANIGGFKESSSKAFRPCRRCMITNPELSKIFYESDVTLRTDEMHVKHVEAVENHYGKGKTPTEDEGTSTTPIQGSSKDPSVLYGVNNRSPLLQLNHFSISVCLPQDIMHIFLEGILSTACRFLIKHAIEDKKLKLKLVNNFIRDHDYGKFKTDKPSPITPDHLKYGLKQSSSQMLMLSSLVPFMVAGHCDAAKLKNFVLLLMIFGLCVAREVTLDQVALLRDMIGQYLMQFNALYPNCFVSKHHLLIHLPSQIIQFGPLVETWAMRFEAYHAQLKRLHKILHSAKNLIFSLISRTLTKQAFLIHLHGPTFLTSSVIKATPAGQILLSALPFKECIMSALSGLTNETKVGELSTLEWYGQKFEHGTFIKVPSKPEDDIFAAVVKIYQINSDYVLIYRNFKTLSFCVEFNAFKVQCPQFSCFSALNLTKNYCLVPVMHFIVNGTDYAVLRQNNSPKFSMLD</sequence>
<dbReference type="AlphaFoldDB" id="A0A6J1S4C9"/>
<dbReference type="Proteomes" id="UP000504606">
    <property type="component" value="Unplaced"/>
</dbReference>
<feature type="region of interest" description="Disordered" evidence="1">
    <location>
        <begin position="404"/>
        <end position="428"/>
    </location>
</feature>
<feature type="chain" id="PRO_5038569217" evidence="2">
    <location>
        <begin position="23"/>
        <end position="808"/>
    </location>
</feature>
<evidence type="ECO:0000256" key="1">
    <source>
        <dbReference type="SAM" id="MobiDB-lite"/>
    </source>
</evidence>
<accession>A0A6J1S4C9</accession>
<evidence type="ECO:0000313" key="4">
    <source>
        <dbReference type="RefSeq" id="XP_026275513.2"/>
    </source>
</evidence>
<dbReference type="GeneID" id="113204525"/>
<organism evidence="3 4">
    <name type="scientific">Frankliniella occidentalis</name>
    <name type="common">Western flower thrips</name>
    <name type="synonym">Euthrips occidentalis</name>
    <dbReference type="NCBI Taxonomy" id="133901"/>
    <lineage>
        <taxon>Eukaryota</taxon>
        <taxon>Metazoa</taxon>
        <taxon>Ecdysozoa</taxon>
        <taxon>Arthropoda</taxon>
        <taxon>Hexapoda</taxon>
        <taxon>Insecta</taxon>
        <taxon>Pterygota</taxon>
        <taxon>Neoptera</taxon>
        <taxon>Paraneoptera</taxon>
        <taxon>Thysanoptera</taxon>
        <taxon>Terebrantia</taxon>
        <taxon>Thripoidea</taxon>
        <taxon>Thripidae</taxon>
        <taxon>Frankliniella</taxon>
    </lineage>
</organism>
<dbReference type="OrthoDB" id="7699125at2759"/>
<evidence type="ECO:0000313" key="3">
    <source>
        <dbReference type="Proteomes" id="UP000504606"/>
    </source>
</evidence>
<dbReference type="PANTHER" id="PTHR31912:SF34">
    <property type="entry name" value="NOTOCHORD-RELATED PROTEIN"/>
    <property type="match status" value="1"/>
</dbReference>
<proteinExistence type="predicted"/>
<name>A0A6J1S4C9_FRAOC</name>
<evidence type="ECO:0000256" key="2">
    <source>
        <dbReference type="SAM" id="SignalP"/>
    </source>
</evidence>
<dbReference type="PANTHER" id="PTHR31912">
    <property type="entry name" value="IP13529P"/>
    <property type="match status" value="1"/>
</dbReference>